<accession>A0ABN0ZCM5</accession>
<feature type="transmembrane region" description="Helical" evidence="7">
    <location>
        <begin position="121"/>
        <end position="139"/>
    </location>
</feature>
<sequence length="353" mass="41346">MGLLQKIRYRLPDTNHKPPRKELQLRFLHRLARLLKNGCTIVEALDMMQWDDQLKPIASAIIDSLKDGKPLDEALDHIHFNPVITSYLYFVRHNGDLETNLEKCAVMYEQRLTYLKKFYETARYPIILFVIFMFLLYFIKQSILPSFLKLFQGTTETAPTVMLTVAVIDMVGYFLLGILIILGIAWIVWRFSRNRINISKRINIYNRIPIYRQYKQTQISFLFAVHISSLLMSGLSMKDILINMARQKKQPILAHYASLLTDELSRGIYMTHLLTQLPLIDKQLSSIFQRHTDVKALEKDLSIYSELQTEETHRKIMKTITYIQPVFFIMLGGMIVAIYASLMWPMFQLIKTI</sequence>
<proteinExistence type="inferred from homology"/>
<evidence type="ECO:0000256" key="2">
    <source>
        <dbReference type="ARBA" id="ARBA00005745"/>
    </source>
</evidence>
<dbReference type="Pfam" id="PF00482">
    <property type="entry name" value="T2SSF"/>
    <property type="match status" value="2"/>
</dbReference>
<feature type="domain" description="Type II secretion system protein GspF" evidence="8">
    <location>
        <begin position="224"/>
        <end position="345"/>
    </location>
</feature>
<comment type="subcellular location">
    <subcellularLocation>
        <location evidence="1">Cell membrane</location>
        <topology evidence="1">Multi-pass membrane protein</topology>
    </subcellularLocation>
</comment>
<feature type="transmembrane region" description="Helical" evidence="7">
    <location>
        <begin position="170"/>
        <end position="191"/>
    </location>
</feature>
<dbReference type="PANTHER" id="PTHR30012:SF0">
    <property type="entry name" value="TYPE II SECRETION SYSTEM PROTEIN F-RELATED"/>
    <property type="match status" value="1"/>
</dbReference>
<evidence type="ECO:0000313" key="9">
    <source>
        <dbReference type="EMBL" id="GAA0443467.1"/>
    </source>
</evidence>
<dbReference type="InterPro" id="IPR042094">
    <property type="entry name" value="T2SS_GspF_sf"/>
</dbReference>
<evidence type="ECO:0000259" key="8">
    <source>
        <dbReference type="Pfam" id="PF00482"/>
    </source>
</evidence>
<feature type="transmembrane region" description="Helical" evidence="7">
    <location>
        <begin position="322"/>
        <end position="344"/>
    </location>
</feature>
<keyword evidence="4 7" id="KW-0812">Transmembrane</keyword>
<evidence type="ECO:0000256" key="7">
    <source>
        <dbReference type="SAM" id="Phobius"/>
    </source>
</evidence>
<evidence type="ECO:0000256" key="3">
    <source>
        <dbReference type="ARBA" id="ARBA00022475"/>
    </source>
</evidence>
<feature type="domain" description="Type II secretion system protein GspF" evidence="8">
    <location>
        <begin position="27"/>
        <end position="139"/>
    </location>
</feature>
<dbReference type="InterPro" id="IPR018076">
    <property type="entry name" value="T2SS_GspF_dom"/>
</dbReference>
<dbReference type="InterPro" id="IPR047692">
    <property type="entry name" value="T4P_ComGB"/>
</dbReference>
<keyword evidence="3" id="KW-1003">Cell membrane</keyword>
<dbReference type="InterPro" id="IPR003004">
    <property type="entry name" value="GspF/PilC"/>
</dbReference>
<evidence type="ECO:0000256" key="6">
    <source>
        <dbReference type="ARBA" id="ARBA00023136"/>
    </source>
</evidence>
<organism evidence="9 10">
    <name type="scientific">Lentibacillus halophilus</name>
    <dbReference type="NCBI Taxonomy" id="295065"/>
    <lineage>
        <taxon>Bacteria</taxon>
        <taxon>Bacillati</taxon>
        <taxon>Bacillota</taxon>
        <taxon>Bacilli</taxon>
        <taxon>Bacillales</taxon>
        <taxon>Bacillaceae</taxon>
        <taxon>Lentibacillus</taxon>
    </lineage>
</organism>
<protein>
    <recommendedName>
        <fullName evidence="8">Type II secretion system protein GspF domain-containing protein</fullName>
    </recommendedName>
</protein>
<name>A0ABN0ZCM5_9BACI</name>
<dbReference type="Proteomes" id="UP001501459">
    <property type="component" value="Unassembled WGS sequence"/>
</dbReference>
<dbReference type="PANTHER" id="PTHR30012">
    <property type="entry name" value="GENERAL SECRETION PATHWAY PROTEIN"/>
    <property type="match status" value="1"/>
</dbReference>
<evidence type="ECO:0000313" key="10">
    <source>
        <dbReference type="Proteomes" id="UP001501459"/>
    </source>
</evidence>
<comment type="similarity">
    <text evidence="2">Belongs to the GSP F family.</text>
</comment>
<dbReference type="EMBL" id="BAAADM010000054">
    <property type="protein sequence ID" value="GAA0443467.1"/>
    <property type="molecule type" value="Genomic_DNA"/>
</dbReference>
<dbReference type="NCBIfam" id="NF041012">
    <property type="entry name" value="T4P_ComGB"/>
    <property type="match status" value="1"/>
</dbReference>
<dbReference type="PRINTS" id="PR00812">
    <property type="entry name" value="BCTERIALGSPF"/>
</dbReference>
<keyword evidence="6 7" id="KW-0472">Membrane</keyword>
<evidence type="ECO:0000256" key="1">
    <source>
        <dbReference type="ARBA" id="ARBA00004651"/>
    </source>
</evidence>
<dbReference type="RefSeq" id="WP_343752871.1">
    <property type="nucleotide sequence ID" value="NZ_BAAADM010000054.1"/>
</dbReference>
<dbReference type="Gene3D" id="1.20.81.30">
    <property type="entry name" value="Type II secretion system (T2SS), domain F"/>
    <property type="match status" value="1"/>
</dbReference>
<reference evidence="9 10" key="1">
    <citation type="journal article" date="2019" name="Int. J. Syst. Evol. Microbiol.">
        <title>The Global Catalogue of Microorganisms (GCM) 10K type strain sequencing project: providing services to taxonomists for standard genome sequencing and annotation.</title>
        <authorList>
            <consortium name="The Broad Institute Genomics Platform"/>
            <consortium name="The Broad Institute Genome Sequencing Center for Infectious Disease"/>
            <person name="Wu L."/>
            <person name="Ma J."/>
        </authorList>
    </citation>
    <scope>NUCLEOTIDE SEQUENCE [LARGE SCALE GENOMIC DNA]</scope>
    <source>
        <strain evidence="9 10">JCM 12149</strain>
    </source>
</reference>
<gene>
    <name evidence="9" type="ORF">GCM10008983_20870</name>
</gene>
<evidence type="ECO:0000256" key="5">
    <source>
        <dbReference type="ARBA" id="ARBA00022989"/>
    </source>
</evidence>
<evidence type="ECO:0000256" key="4">
    <source>
        <dbReference type="ARBA" id="ARBA00022692"/>
    </source>
</evidence>
<keyword evidence="10" id="KW-1185">Reference proteome</keyword>
<comment type="caution">
    <text evidence="9">The sequence shown here is derived from an EMBL/GenBank/DDBJ whole genome shotgun (WGS) entry which is preliminary data.</text>
</comment>
<keyword evidence="5 7" id="KW-1133">Transmembrane helix</keyword>